<dbReference type="AlphaFoldDB" id="A0A1M4VMH1"/>
<dbReference type="SUPFAM" id="SSF52266">
    <property type="entry name" value="SGNH hydrolase"/>
    <property type="match status" value="1"/>
</dbReference>
<dbReference type="Gene3D" id="3.40.50.1110">
    <property type="entry name" value="SGNH hydrolase"/>
    <property type="match status" value="1"/>
</dbReference>
<dbReference type="Proteomes" id="UP000184436">
    <property type="component" value="Unassembled WGS sequence"/>
</dbReference>
<feature type="domain" description="SGNH hydrolase-type esterase" evidence="1">
    <location>
        <begin position="54"/>
        <end position="160"/>
    </location>
</feature>
<dbReference type="EMBL" id="FQVD01000005">
    <property type="protein sequence ID" value="SHE70234.1"/>
    <property type="molecule type" value="Genomic_DNA"/>
</dbReference>
<evidence type="ECO:0000313" key="3">
    <source>
        <dbReference type="Proteomes" id="UP000184436"/>
    </source>
</evidence>
<dbReference type="Pfam" id="PF13472">
    <property type="entry name" value="Lipase_GDSL_2"/>
    <property type="match status" value="1"/>
</dbReference>
<gene>
    <name evidence="2" type="ORF">SAMN05444349_10548</name>
</gene>
<dbReference type="OrthoDB" id="9805821at2"/>
<sequence>MENKPKFAFVGNSHMAFWALNVYFPQWESFNYGAPGGGLSYVESFDKDTSDCQVVIQFSTNDIYQLNEENVDDYVERYVKAVLAIPSLKTFLFCIFPRNDYDDYSTTVNRFIRILNQKIQRKLAGTNIVYLDVFNRLLSDGRLNPEMTIDDLHLNGRGYSILSDTLKQAVLRSNESSL</sequence>
<proteinExistence type="predicted"/>
<keyword evidence="3" id="KW-1185">Reference proteome</keyword>
<evidence type="ECO:0000259" key="1">
    <source>
        <dbReference type="Pfam" id="PF13472"/>
    </source>
</evidence>
<dbReference type="InterPro" id="IPR036514">
    <property type="entry name" value="SGNH_hydro_sf"/>
</dbReference>
<protein>
    <submittedName>
        <fullName evidence="2">GDSL-like Lipase/Acylhydrolase family protein</fullName>
    </submittedName>
</protein>
<dbReference type="InterPro" id="IPR013830">
    <property type="entry name" value="SGNH_hydro"/>
</dbReference>
<reference evidence="2 3" key="1">
    <citation type="submission" date="2016-11" db="EMBL/GenBank/DDBJ databases">
        <authorList>
            <person name="Jaros S."/>
            <person name="Januszkiewicz K."/>
            <person name="Wedrychowicz H."/>
        </authorList>
    </citation>
    <scope>NUCLEOTIDE SEQUENCE [LARGE SCALE GENOMIC DNA]</scope>
    <source>
        <strain evidence="2 3">DSM 26883</strain>
    </source>
</reference>
<dbReference type="RefSeq" id="WP_025073800.1">
    <property type="nucleotide sequence ID" value="NZ_FQVD01000005.1"/>
</dbReference>
<keyword evidence="2" id="KW-0378">Hydrolase</keyword>
<dbReference type="STRING" id="871325.SAMN05444349_10548"/>
<accession>A0A1M4VMH1</accession>
<organism evidence="2 3">
    <name type="scientific">Bacteroides faecichinchillae</name>
    <dbReference type="NCBI Taxonomy" id="871325"/>
    <lineage>
        <taxon>Bacteria</taxon>
        <taxon>Pseudomonadati</taxon>
        <taxon>Bacteroidota</taxon>
        <taxon>Bacteroidia</taxon>
        <taxon>Bacteroidales</taxon>
        <taxon>Bacteroidaceae</taxon>
        <taxon>Bacteroides</taxon>
    </lineage>
</organism>
<evidence type="ECO:0000313" key="2">
    <source>
        <dbReference type="EMBL" id="SHE70234.1"/>
    </source>
</evidence>
<name>A0A1M4VMH1_9BACE</name>
<dbReference type="GO" id="GO:0016788">
    <property type="term" value="F:hydrolase activity, acting on ester bonds"/>
    <property type="evidence" value="ECO:0007669"/>
    <property type="project" value="UniProtKB-ARBA"/>
</dbReference>